<comment type="caution">
    <text evidence="2">The sequence shown here is derived from an EMBL/GenBank/DDBJ whole genome shotgun (WGS) entry which is preliminary data.</text>
</comment>
<dbReference type="GO" id="GO:0030151">
    <property type="term" value="F:molybdenum ion binding"/>
    <property type="evidence" value="ECO:0007669"/>
    <property type="project" value="InterPro"/>
</dbReference>
<accession>A0A845AFQ1</accession>
<organism evidence="2 3">
    <name type="scientific">Qipengyuania algicida</name>
    <dbReference type="NCBI Taxonomy" id="1836209"/>
    <lineage>
        <taxon>Bacteria</taxon>
        <taxon>Pseudomonadati</taxon>
        <taxon>Pseudomonadota</taxon>
        <taxon>Alphaproteobacteria</taxon>
        <taxon>Sphingomonadales</taxon>
        <taxon>Erythrobacteraceae</taxon>
        <taxon>Qipengyuania</taxon>
    </lineage>
</organism>
<dbReference type="InterPro" id="IPR005302">
    <property type="entry name" value="MoCF_Sase_C"/>
</dbReference>
<gene>
    <name evidence="2" type="ORF">GRI58_00895</name>
</gene>
<dbReference type="InterPro" id="IPR052353">
    <property type="entry name" value="Benzoxazolinone_Detox_Enz"/>
</dbReference>
<keyword evidence="3" id="KW-1185">Reference proteome</keyword>
<feature type="domain" description="MOSC" evidence="1">
    <location>
        <begin position="26"/>
        <end position="165"/>
    </location>
</feature>
<dbReference type="Gene3D" id="2.40.33.20">
    <property type="entry name" value="PK beta-barrel domain-like"/>
    <property type="match status" value="1"/>
</dbReference>
<sequence length="217" mass="23337">MSGYIVSALCAGKPAKLPGGQTSAIAKVPRHGSVNMTYLGLAGDTQVNTKYHGGPDMAVHLYPLAHREFWRQTIGDHPALEEPGAFGSNLAVDAIVESEVRLGQRFRLGSSVLEVSQPRMPCATIERRFGYSGMVKAILESGRCGWYFRVLEEGEAKAGDMLEPLEEAATDISIAAIFTALADPAGTPDRALITVLADSAILGADWRKRAVKRAERL</sequence>
<evidence type="ECO:0000313" key="2">
    <source>
        <dbReference type="EMBL" id="MXP27376.1"/>
    </source>
</evidence>
<proteinExistence type="predicted"/>
<dbReference type="Proteomes" id="UP000439780">
    <property type="component" value="Unassembled WGS sequence"/>
</dbReference>
<evidence type="ECO:0000259" key="1">
    <source>
        <dbReference type="PROSITE" id="PS51340"/>
    </source>
</evidence>
<dbReference type="PANTHER" id="PTHR30212">
    <property type="entry name" value="PROTEIN YIIM"/>
    <property type="match status" value="1"/>
</dbReference>
<dbReference type="PROSITE" id="PS51340">
    <property type="entry name" value="MOSC"/>
    <property type="match status" value="1"/>
</dbReference>
<reference evidence="2 3" key="1">
    <citation type="submission" date="2019-12" db="EMBL/GenBank/DDBJ databases">
        <title>Genomic-based taxomic classification of the family Erythrobacteraceae.</title>
        <authorList>
            <person name="Xu L."/>
        </authorList>
    </citation>
    <scope>NUCLEOTIDE SEQUENCE [LARGE SCALE GENOMIC DNA]</scope>
    <source>
        <strain evidence="2 3">KEMB 9005-328</strain>
    </source>
</reference>
<name>A0A845AFQ1_9SPHN</name>
<dbReference type="GO" id="GO:0030170">
    <property type="term" value="F:pyridoxal phosphate binding"/>
    <property type="evidence" value="ECO:0007669"/>
    <property type="project" value="InterPro"/>
</dbReference>
<dbReference type="AlphaFoldDB" id="A0A845AFQ1"/>
<dbReference type="GO" id="GO:0003824">
    <property type="term" value="F:catalytic activity"/>
    <property type="evidence" value="ECO:0007669"/>
    <property type="project" value="InterPro"/>
</dbReference>
<dbReference type="OrthoDB" id="9786134at2"/>
<dbReference type="Pfam" id="PF03473">
    <property type="entry name" value="MOSC"/>
    <property type="match status" value="1"/>
</dbReference>
<dbReference type="InterPro" id="IPR011037">
    <property type="entry name" value="Pyrv_Knase-like_insert_dom_sf"/>
</dbReference>
<protein>
    <submittedName>
        <fullName evidence="2">MOSC domain-containing protein</fullName>
    </submittedName>
</protein>
<dbReference type="RefSeq" id="WP_160751672.1">
    <property type="nucleotide sequence ID" value="NZ_WTYA01000001.1"/>
</dbReference>
<evidence type="ECO:0000313" key="3">
    <source>
        <dbReference type="Proteomes" id="UP000439780"/>
    </source>
</evidence>
<dbReference type="SUPFAM" id="SSF50800">
    <property type="entry name" value="PK beta-barrel domain-like"/>
    <property type="match status" value="1"/>
</dbReference>
<dbReference type="PANTHER" id="PTHR30212:SF2">
    <property type="entry name" value="PROTEIN YIIM"/>
    <property type="match status" value="1"/>
</dbReference>
<dbReference type="EMBL" id="WTYA01000001">
    <property type="protein sequence ID" value="MXP27376.1"/>
    <property type="molecule type" value="Genomic_DNA"/>
</dbReference>